<dbReference type="HOGENOM" id="CLU_1361166_0_0_1"/>
<dbReference type="GeneID" id="5129193"/>
<dbReference type="EMBL" id="CH408155">
    <property type="protein sequence ID" value="EDK36303.2"/>
    <property type="molecule type" value="Genomic_DNA"/>
</dbReference>
<dbReference type="Proteomes" id="UP000001997">
    <property type="component" value="Unassembled WGS sequence"/>
</dbReference>
<feature type="compositionally biased region" description="Low complexity" evidence="1">
    <location>
        <begin position="86"/>
        <end position="109"/>
    </location>
</feature>
<dbReference type="VEuPathDB" id="FungiDB:PGUG_00401"/>
<name>A5DAU6_PICGU</name>
<proteinExistence type="predicted"/>
<gene>
    <name evidence="2" type="ORF">PGUG_00401</name>
</gene>
<keyword evidence="3" id="KW-1185">Reference proteome</keyword>
<feature type="region of interest" description="Disordered" evidence="1">
    <location>
        <begin position="86"/>
        <end position="136"/>
    </location>
</feature>
<evidence type="ECO:0000313" key="2">
    <source>
        <dbReference type="EMBL" id="EDK36303.2"/>
    </source>
</evidence>
<dbReference type="OrthoDB" id="4020766at2759"/>
<evidence type="ECO:0000313" key="3">
    <source>
        <dbReference type="Proteomes" id="UP000001997"/>
    </source>
</evidence>
<dbReference type="InParanoid" id="A5DAU6"/>
<dbReference type="OMA" id="PCEVINH"/>
<evidence type="ECO:0008006" key="4">
    <source>
        <dbReference type="Google" id="ProtNLM"/>
    </source>
</evidence>
<evidence type="ECO:0000256" key="1">
    <source>
        <dbReference type="SAM" id="MobiDB-lite"/>
    </source>
</evidence>
<sequence>MGCPNKQWSLQYDEILGQYYYINTRDNSMSFDLPCEVHYTPDQRKAKNILGNFRKKSASDPCVRTTSVASSASSASRKRSILSRIGSALSRSSHSSPSASSQSSQSLQSVNSQPKSMQVTSQHPTYTQTSASESSDFTTENFAAMGGFEDEYLLFNPSNLRNFAGTSGGYNSEEEQSISSESVNTYYSELDNNDFYYDYPESIFSEAGPADYDKEKEREELRLQFMNELEI</sequence>
<feature type="compositionally biased region" description="Polar residues" evidence="1">
    <location>
        <begin position="110"/>
        <end position="136"/>
    </location>
</feature>
<dbReference type="KEGG" id="pgu:PGUG_00401"/>
<protein>
    <recommendedName>
        <fullName evidence="4">WW domain-containing protein</fullName>
    </recommendedName>
</protein>
<organism evidence="2 3">
    <name type="scientific">Meyerozyma guilliermondii (strain ATCC 6260 / CBS 566 / DSM 6381 / JCM 1539 / NBRC 10279 / NRRL Y-324)</name>
    <name type="common">Yeast</name>
    <name type="synonym">Candida guilliermondii</name>
    <dbReference type="NCBI Taxonomy" id="294746"/>
    <lineage>
        <taxon>Eukaryota</taxon>
        <taxon>Fungi</taxon>
        <taxon>Dikarya</taxon>
        <taxon>Ascomycota</taxon>
        <taxon>Saccharomycotina</taxon>
        <taxon>Pichiomycetes</taxon>
        <taxon>Debaryomycetaceae</taxon>
        <taxon>Meyerozyma</taxon>
    </lineage>
</organism>
<dbReference type="AlphaFoldDB" id="A5DAU6"/>
<dbReference type="STRING" id="294746.A5DAU6"/>
<accession>A5DAU6</accession>
<reference evidence="2 3" key="1">
    <citation type="journal article" date="2009" name="Nature">
        <title>Evolution of pathogenicity and sexual reproduction in eight Candida genomes.</title>
        <authorList>
            <person name="Butler G."/>
            <person name="Rasmussen M.D."/>
            <person name="Lin M.F."/>
            <person name="Santos M.A."/>
            <person name="Sakthikumar S."/>
            <person name="Munro C.A."/>
            <person name="Rheinbay E."/>
            <person name="Grabherr M."/>
            <person name="Forche A."/>
            <person name="Reedy J.L."/>
            <person name="Agrafioti I."/>
            <person name="Arnaud M.B."/>
            <person name="Bates S."/>
            <person name="Brown A.J."/>
            <person name="Brunke S."/>
            <person name="Costanzo M.C."/>
            <person name="Fitzpatrick D.A."/>
            <person name="de Groot P.W."/>
            <person name="Harris D."/>
            <person name="Hoyer L.L."/>
            <person name="Hube B."/>
            <person name="Klis F.M."/>
            <person name="Kodira C."/>
            <person name="Lennard N."/>
            <person name="Logue M.E."/>
            <person name="Martin R."/>
            <person name="Neiman A.M."/>
            <person name="Nikolaou E."/>
            <person name="Quail M.A."/>
            <person name="Quinn J."/>
            <person name="Santos M.C."/>
            <person name="Schmitzberger F.F."/>
            <person name="Sherlock G."/>
            <person name="Shah P."/>
            <person name="Silverstein K.A."/>
            <person name="Skrzypek M.S."/>
            <person name="Soll D."/>
            <person name="Staggs R."/>
            <person name="Stansfield I."/>
            <person name="Stumpf M.P."/>
            <person name="Sudbery P.E."/>
            <person name="Srikantha T."/>
            <person name="Zeng Q."/>
            <person name="Berman J."/>
            <person name="Berriman M."/>
            <person name="Heitman J."/>
            <person name="Gow N.A."/>
            <person name="Lorenz M.C."/>
            <person name="Birren B.W."/>
            <person name="Kellis M."/>
            <person name="Cuomo C.A."/>
        </authorList>
    </citation>
    <scope>NUCLEOTIDE SEQUENCE [LARGE SCALE GENOMIC DNA]</scope>
    <source>
        <strain evidence="3">ATCC 6260 / CBS 566 / DSM 6381 / JCM 1539 / NBRC 10279 / NRRL Y-324</strain>
    </source>
</reference>
<dbReference type="RefSeq" id="XP_001487024.2">
    <property type="nucleotide sequence ID" value="XM_001486974.1"/>
</dbReference>
<dbReference type="eggNOG" id="ENOG502RMS2">
    <property type="taxonomic scope" value="Eukaryota"/>
</dbReference>